<evidence type="ECO:0000256" key="3">
    <source>
        <dbReference type="ARBA" id="ARBA00019438"/>
    </source>
</evidence>
<dbReference type="PANTHER" id="PTHR15189:SF7">
    <property type="entry name" value="BRISC AND BRCA1-A COMPLEX MEMBER 2"/>
    <property type="match status" value="1"/>
</dbReference>
<dbReference type="InterPro" id="IPR010358">
    <property type="entry name" value="BRE"/>
</dbReference>
<evidence type="ECO:0000256" key="1">
    <source>
        <dbReference type="ARBA" id="ARBA00004123"/>
    </source>
</evidence>
<keyword evidence="5" id="KW-0132">Cell division</keyword>
<organism evidence="18 19">
    <name type="scientific">Zingiber officinale</name>
    <name type="common">Ginger</name>
    <name type="synonym">Amomum zingiber</name>
    <dbReference type="NCBI Taxonomy" id="94328"/>
    <lineage>
        <taxon>Eukaryota</taxon>
        <taxon>Viridiplantae</taxon>
        <taxon>Streptophyta</taxon>
        <taxon>Embryophyta</taxon>
        <taxon>Tracheophyta</taxon>
        <taxon>Spermatophyta</taxon>
        <taxon>Magnoliopsida</taxon>
        <taxon>Liliopsida</taxon>
        <taxon>Zingiberales</taxon>
        <taxon>Zingiberaceae</taxon>
        <taxon>Zingiber</taxon>
    </lineage>
</organism>
<name>A0A8J5HA51_ZINOF</name>
<evidence type="ECO:0000256" key="5">
    <source>
        <dbReference type="ARBA" id="ARBA00022618"/>
    </source>
</evidence>
<protein>
    <recommendedName>
        <fullName evidence="3">BRISC and BRCA1-A complex member 2</fullName>
    </recommendedName>
    <alternativeName>
        <fullName evidence="16">BRCA1-A complex subunit BRE</fullName>
    </alternativeName>
    <alternativeName>
        <fullName evidence="17">BRCA1/BRCA2-containing complex subunit 45</fullName>
    </alternativeName>
</protein>
<evidence type="ECO:0000256" key="6">
    <source>
        <dbReference type="ARBA" id="ARBA00022703"/>
    </source>
</evidence>
<evidence type="ECO:0000256" key="7">
    <source>
        <dbReference type="ARBA" id="ARBA00022737"/>
    </source>
</evidence>
<keyword evidence="10" id="KW-0833">Ubl conjugation pathway</keyword>
<keyword evidence="13" id="KW-0539">Nucleus</keyword>
<dbReference type="GO" id="GO:0051301">
    <property type="term" value="P:cell division"/>
    <property type="evidence" value="ECO:0007669"/>
    <property type="project" value="UniProtKB-KW"/>
</dbReference>
<evidence type="ECO:0000256" key="17">
    <source>
        <dbReference type="ARBA" id="ARBA00032630"/>
    </source>
</evidence>
<keyword evidence="4" id="KW-0963">Cytoplasm</keyword>
<comment type="subcellular location">
    <subcellularLocation>
        <location evidence="2">Cytoplasm</location>
    </subcellularLocation>
    <subcellularLocation>
        <location evidence="1">Nucleus</location>
    </subcellularLocation>
</comment>
<comment type="caution">
    <text evidence="18">The sequence shown here is derived from an EMBL/GenBank/DDBJ whole genome shotgun (WGS) entry which is preliminary data.</text>
</comment>
<keyword evidence="19" id="KW-1185">Reference proteome</keyword>
<dbReference type="OrthoDB" id="538811at2759"/>
<dbReference type="GO" id="GO:0005737">
    <property type="term" value="C:cytoplasm"/>
    <property type="evidence" value="ECO:0007669"/>
    <property type="project" value="UniProtKB-SubCell"/>
</dbReference>
<evidence type="ECO:0000256" key="8">
    <source>
        <dbReference type="ARBA" id="ARBA00022763"/>
    </source>
</evidence>
<dbReference type="GO" id="GO:0006325">
    <property type="term" value="P:chromatin organization"/>
    <property type="evidence" value="ECO:0007669"/>
    <property type="project" value="UniProtKB-KW"/>
</dbReference>
<dbReference type="GO" id="GO:0070552">
    <property type="term" value="C:BRISC complex"/>
    <property type="evidence" value="ECO:0007669"/>
    <property type="project" value="InterPro"/>
</dbReference>
<accession>A0A8J5HA51</accession>
<dbReference type="EMBL" id="JACMSC010000006">
    <property type="protein sequence ID" value="KAG6519285.1"/>
    <property type="molecule type" value="Genomic_DNA"/>
</dbReference>
<keyword evidence="14" id="KW-0131">Cell cycle</keyword>
<dbReference type="Pfam" id="PF06113">
    <property type="entry name" value="BRE"/>
    <property type="match status" value="1"/>
</dbReference>
<keyword evidence="11" id="KW-0156">Chromatin regulator</keyword>
<dbReference type="Proteomes" id="UP000734854">
    <property type="component" value="Unassembled WGS sequence"/>
</dbReference>
<keyword evidence="6" id="KW-0053">Apoptosis</keyword>
<gene>
    <name evidence="18" type="ORF">ZIOFF_022778</name>
</gene>
<evidence type="ECO:0000256" key="10">
    <source>
        <dbReference type="ARBA" id="ARBA00022786"/>
    </source>
</evidence>
<evidence type="ECO:0000256" key="13">
    <source>
        <dbReference type="ARBA" id="ARBA00023242"/>
    </source>
</evidence>
<evidence type="ECO:0000256" key="16">
    <source>
        <dbReference type="ARBA" id="ARBA00032491"/>
    </source>
</evidence>
<keyword evidence="12" id="KW-0234">DNA repair</keyword>
<evidence type="ECO:0000256" key="9">
    <source>
        <dbReference type="ARBA" id="ARBA00022776"/>
    </source>
</evidence>
<comment type="similarity">
    <text evidence="15">Belongs to the BABAM2 family.</text>
</comment>
<proteinExistence type="inferred from homology"/>
<evidence type="ECO:0000256" key="11">
    <source>
        <dbReference type="ARBA" id="ARBA00022853"/>
    </source>
</evidence>
<evidence type="ECO:0000256" key="14">
    <source>
        <dbReference type="ARBA" id="ARBA00023306"/>
    </source>
</evidence>
<keyword evidence="7" id="KW-0677">Repeat</keyword>
<evidence type="ECO:0000256" key="2">
    <source>
        <dbReference type="ARBA" id="ARBA00004496"/>
    </source>
</evidence>
<reference evidence="18 19" key="1">
    <citation type="submission" date="2020-08" db="EMBL/GenBank/DDBJ databases">
        <title>Plant Genome Project.</title>
        <authorList>
            <person name="Zhang R.-G."/>
        </authorList>
    </citation>
    <scope>NUCLEOTIDE SEQUENCE [LARGE SCALE GENOMIC DNA]</scope>
    <source>
        <tissue evidence="18">Rhizome</tissue>
    </source>
</reference>
<keyword evidence="8" id="KW-0227">DNA damage</keyword>
<dbReference type="GO" id="GO:0006302">
    <property type="term" value="P:double-strand break repair"/>
    <property type="evidence" value="ECO:0007669"/>
    <property type="project" value="TreeGrafter"/>
</dbReference>
<dbReference type="AlphaFoldDB" id="A0A8J5HA51"/>
<dbReference type="PANTHER" id="PTHR15189">
    <property type="entry name" value="BRISC AND BRCA1-A COMPLEX MEMBER 2"/>
    <property type="match status" value="1"/>
</dbReference>
<keyword evidence="9" id="KW-0498">Mitosis</keyword>
<evidence type="ECO:0000256" key="12">
    <source>
        <dbReference type="ARBA" id="ARBA00023204"/>
    </source>
</evidence>
<evidence type="ECO:0000313" key="18">
    <source>
        <dbReference type="EMBL" id="KAG6519285.1"/>
    </source>
</evidence>
<evidence type="ECO:0000256" key="4">
    <source>
        <dbReference type="ARBA" id="ARBA00022490"/>
    </source>
</evidence>
<evidence type="ECO:0000313" key="19">
    <source>
        <dbReference type="Proteomes" id="UP000734854"/>
    </source>
</evidence>
<evidence type="ECO:0000256" key="15">
    <source>
        <dbReference type="ARBA" id="ARBA00025766"/>
    </source>
</evidence>
<sequence length="377" mass="43061">MSVEPPLPQPIAAQLNHLLTYSPLSVKVERVWSGSKNARYSDRLTLSIPFCLDYIKWDVIYNALHPSLAPDVVFSLEDDDFDPLGDIAREGEMRLSKSSLCDWNGKDPSKLMALVHELRDLYTHYQRRRVGEIDDARLKFELNTMLSREGIEVCMVPSLDRPEEVKFSVRLIDTDLNKLVTSCNWKHQQKIYLQVIFPVSRSYSSAPAAPRIKLVSTPELKSLFSIEDVKLPQWLDGMCMAEYLPVIEDHLKVQVVEAIASIGARRRFIEALAPLFGRPLEVDPVFCRRATVLCGSGAFTFLVHFSIPTQFPKQQPILVMQSSQHFNSQSLPISSPPVNEYPWSPRWEPAEMAERIFEFVVDECLDFKKFCIDSSPK</sequence>